<evidence type="ECO:0000256" key="3">
    <source>
        <dbReference type="ARBA" id="ARBA00022692"/>
    </source>
</evidence>
<organism evidence="9">
    <name type="scientific">Amphora coffeiformis</name>
    <dbReference type="NCBI Taxonomy" id="265554"/>
    <lineage>
        <taxon>Eukaryota</taxon>
        <taxon>Sar</taxon>
        <taxon>Stramenopiles</taxon>
        <taxon>Ochrophyta</taxon>
        <taxon>Bacillariophyta</taxon>
        <taxon>Bacillariophyceae</taxon>
        <taxon>Bacillariophycidae</taxon>
        <taxon>Thalassiophysales</taxon>
        <taxon>Catenulaceae</taxon>
        <taxon>Amphora</taxon>
    </lineage>
</organism>
<accession>A0A7S3P9H4</accession>
<dbReference type="PANTHER" id="PTHR11266:SF17">
    <property type="entry name" value="PROTEIN MPV17"/>
    <property type="match status" value="1"/>
</dbReference>
<comment type="similarity">
    <text evidence="2 6">Belongs to the peroxisomal membrane protein PXMP2/4 family.</text>
</comment>
<dbReference type="GO" id="GO:0005737">
    <property type="term" value="C:cytoplasm"/>
    <property type="evidence" value="ECO:0007669"/>
    <property type="project" value="TreeGrafter"/>
</dbReference>
<protein>
    <recommendedName>
        <fullName evidence="10">Peroxisomal membrane protein MPV17</fullName>
    </recommendedName>
</protein>
<feature type="chain" id="PRO_5031159417" description="Peroxisomal membrane protein MPV17" evidence="8">
    <location>
        <begin position="19"/>
        <end position="306"/>
    </location>
</feature>
<keyword evidence="3" id="KW-0812">Transmembrane</keyword>
<dbReference type="EMBL" id="HBIM01012957">
    <property type="protein sequence ID" value="CAE0413308.1"/>
    <property type="molecule type" value="Transcribed_RNA"/>
</dbReference>
<feature type="region of interest" description="Disordered" evidence="7">
    <location>
        <begin position="275"/>
        <end position="306"/>
    </location>
</feature>
<feature type="signal peptide" evidence="8">
    <location>
        <begin position="1"/>
        <end position="18"/>
    </location>
</feature>
<evidence type="ECO:0000256" key="2">
    <source>
        <dbReference type="ARBA" id="ARBA00006824"/>
    </source>
</evidence>
<reference evidence="9" key="1">
    <citation type="submission" date="2021-01" db="EMBL/GenBank/DDBJ databases">
        <authorList>
            <person name="Corre E."/>
            <person name="Pelletier E."/>
            <person name="Niang G."/>
            <person name="Scheremetjew M."/>
            <person name="Finn R."/>
            <person name="Kale V."/>
            <person name="Holt S."/>
            <person name="Cochrane G."/>
            <person name="Meng A."/>
            <person name="Brown T."/>
            <person name="Cohen L."/>
        </authorList>
    </citation>
    <scope>NUCLEOTIDE SEQUENCE</scope>
    <source>
        <strain evidence="9">CCMP127</strain>
    </source>
</reference>
<evidence type="ECO:0000256" key="1">
    <source>
        <dbReference type="ARBA" id="ARBA00004141"/>
    </source>
</evidence>
<evidence type="ECO:0000256" key="4">
    <source>
        <dbReference type="ARBA" id="ARBA00022989"/>
    </source>
</evidence>
<name>A0A7S3P9H4_9STRA</name>
<evidence type="ECO:0000256" key="8">
    <source>
        <dbReference type="SAM" id="SignalP"/>
    </source>
</evidence>
<dbReference type="PANTHER" id="PTHR11266">
    <property type="entry name" value="PEROXISOMAL MEMBRANE PROTEIN 2, PXMP2 MPV17"/>
    <property type="match status" value="1"/>
</dbReference>
<proteinExistence type="inferred from homology"/>
<feature type="compositionally biased region" description="Low complexity" evidence="7">
    <location>
        <begin position="279"/>
        <end position="292"/>
    </location>
</feature>
<keyword evidence="4" id="KW-1133">Transmembrane helix</keyword>
<evidence type="ECO:0000256" key="6">
    <source>
        <dbReference type="RuleBase" id="RU363053"/>
    </source>
</evidence>
<comment type="subcellular location">
    <subcellularLocation>
        <location evidence="1">Membrane</location>
        <topology evidence="1">Multi-pass membrane protein</topology>
    </subcellularLocation>
</comment>
<gene>
    <name evidence="9" type="ORF">ACOF00016_LOCUS10565</name>
</gene>
<dbReference type="Pfam" id="PF04117">
    <property type="entry name" value="Mpv17_PMP22"/>
    <property type="match status" value="1"/>
</dbReference>
<evidence type="ECO:0008006" key="10">
    <source>
        <dbReference type="Google" id="ProtNLM"/>
    </source>
</evidence>
<evidence type="ECO:0000256" key="7">
    <source>
        <dbReference type="SAM" id="MobiDB-lite"/>
    </source>
</evidence>
<dbReference type="PROSITE" id="PS51257">
    <property type="entry name" value="PROKAR_LIPOPROTEIN"/>
    <property type="match status" value="1"/>
</dbReference>
<keyword evidence="8" id="KW-0732">Signal</keyword>
<evidence type="ECO:0000256" key="5">
    <source>
        <dbReference type="ARBA" id="ARBA00023136"/>
    </source>
</evidence>
<dbReference type="GO" id="GO:0016020">
    <property type="term" value="C:membrane"/>
    <property type="evidence" value="ECO:0007669"/>
    <property type="project" value="UniProtKB-SubCell"/>
</dbReference>
<dbReference type="AlphaFoldDB" id="A0A7S3P9H4"/>
<dbReference type="InterPro" id="IPR007248">
    <property type="entry name" value="Mpv17_PMP22"/>
</dbReference>
<sequence length="306" mass="33359">MMMMKTAALVCLVLSCNAPSTGWCAQAFTPPSITTSTTLSSIIHARPQPSQKAAAAAQSSYRGRHSPSSRLYSADPTSFLEVVGTIGPLVLPHVARDMATGGALSMTGDFLAQSLTANKNNVGEEAIQGNNNNFLVDEWDVVRTAAMGTFGALYTGGAQHFIFNFINEQVHDPIHRLALAQFCFIPFLYYPTYLLLVPALRSLAAPDPEAERTRLRNQVLERLPATLVRNWSFWVPVQFIQFSMVPPELQVTYCAAFGVVWNAILSWSTMQQGNVPMPSSQQTSSSSLTDVPSSRRETPLSVASKN</sequence>
<evidence type="ECO:0000313" key="9">
    <source>
        <dbReference type="EMBL" id="CAE0413308.1"/>
    </source>
</evidence>
<keyword evidence="5" id="KW-0472">Membrane</keyword>